<dbReference type="OrthoDB" id="53505at2"/>
<dbReference type="GO" id="GO:0004177">
    <property type="term" value="F:aminopeptidase activity"/>
    <property type="evidence" value="ECO:0007669"/>
    <property type="project" value="UniProtKB-EC"/>
</dbReference>
<evidence type="ECO:0000256" key="3">
    <source>
        <dbReference type="SAM" id="Phobius"/>
    </source>
</evidence>
<dbReference type="AlphaFoldDB" id="A0A315XVR6"/>
<keyword evidence="2 5" id="KW-0378">Hydrolase</keyword>
<reference evidence="5 6" key="1">
    <citation type="submission" date="2018-05" db="EMBL/GenBank/DDBJ databases">
        <title>The Hungate 1000. A catalogue of reference genomes from the rumen microbiome.</title>
        <authorList>
            <person name="Kelly W."/>
        </authorList>
    </citation>
    <scope>NUCLEOTIDE SEQUENCE [LARGE SCALE GENOMIC DNA]</scope>
    <source>
        <strain evidence="5 6">SAb67</strain>
    </source>
</reference>
<evidence type="ECO:0000256" key="1">
    <source>
        <dbReference type="ARBA" id="ARBA00010088"/>
    </source>
</evidence>
<proteinExistence type="inferred from homology"/>
<dbReference type="InterPro" id="IPR029058">
    <property type="entry name" value="AB_hydrolase_fold"/>
</dbReference>
<keyword evidence="3" id="KW-0812">Transmembrane</keyword>
<sequence>MKKFLKALLKVLKWAGVLLLSLIIILLIVRFFGKLHYNKTPDGGINETMYIDVNGQEQWLNIYGEDINNPVLLYLHGGPGCSTSFADWKVLRKLAGDYTVVNWDQRNSGLTRIHDPQDTEITPELMRQDIDAVTEYILDYMHRDSLTIMGMSWGTKYGADLAVRHPEKVDCLICLSLATDEYADNYIDQAILDYTEGRIDFRTAIDTYGYELFLFYDPYKATQDIALHKKFYEGNKLAWLELTENDEEYRALLDNYDPLAYVEYYHDQSNKELEKKAIAAGRIEEKLGKQYGYDLFGGLFDGADISPAAAIFFNPYYSISDWARFRYSGYDDETGDRILSDFSMSGITEFEMPFYVLQGDKDSHCGADRKYVEQVNAPDKAFRTVEGGHAATMTRSEELAAFIHEIREKQVR</sequence>
<gene>
    <name evidence="5" type="ORF">IE37_02455</name>
</gene>
<dbReference type="RefSeq" id="WP_109727190.1">
    <property type="nucleotide sequence ID" value="NZ_QGDI01000010.1"/>
</dbReference>
<organism evidence="5 6">
    <name type="scientific">Ruminococcus flavefaciens</name>
    <dbReference type="NCBI Taxonomy" id="1265"/>
    <lineage>
        <taxon>Bacteria</taxon>
        <taxon>Bacillati</taxon>
        <taxon>Bacillota</taxon>
        <taxon>Clostridia</taxon>
        <taxon>Eubacteriales</taxon>
        <taxon>Oscillospiraceae</taxon>
        <taxon>Ruminococcus</taxon>
    </lineage>
</organism>
<dbReference type="InterPro" id="IPR050228">
    <property type="entry name" value="Carboxylesterase_BioH"/>
</dbReference>
<dbReference type="PANTHER" id="PTHR43194:SF2">
    <property type="entry name" value="PEROXISOMAL MEMBRANE PROTEIN LPX1"/>
    <property type="match status" value="1"/>
</dbReference>
<dbReference type="SUPFAM" id="SSF53474">
    <property type="entry name" value="alpha/beta-Hydrolases"/>
    <property type="match status" value="1"/>
</dbReference>
<dbReference type="InterPro" id="IPR000073">
    <property type="entry name" value="AB_hydrolase_1"/>
</dbReference>
<dbReference type="EMBL" id="QGDI01000010">
    <property type="protein sequence ID" value="PWJ11232.1"/>
    <property type="molecule type" value="Genomic_DNA"/>
</dbReference>
<feature type="transmembrane region" description="Helical" evidence="3">
    <location>
        <begin position="12"/>
        <end position="32"/>
    </location>
</feature>
<evidence type="ECO:0000256" key="2">
    <source>
        <dbReference type="ARBA" id="ARBA00022801"/>
    </source>
</evidence>
<comment type="caution">
    <text evidence="5">The sequence shown here is derived from an EMBL/GenBank/DDBJ whole genome shotgun (WGS) entry which is preliminary data.</text>
</comment>
<dbReference type="GO" id="GO:0006508">
    <property type="term" value="P:proteolysis"/>
    <property type="evidence" value="ECO:0007669"/>
    <property type="project" value="InterPro"/>
</dbReference>
<comment type="similarity">
    <text evidence="1">Belongs to the peptidase S33 family.</text>
</comment>
<evidence type="ECO:0000313" key="6">
    <source>
        <dbReference type="Proteomes" id="UP000245720"/>
    </source>
</evidence>
<dbReference type="InterPro" id="IPR002410">
    <property type="entry name" value="Peptidase_S33"/>
</dbReference>
<protein>
    <submittedName>
        <fullName evidence="5">Alpha/beta hydrolase family protein</fullName>
    </submittedName>
</protein>
<dbReference type="PRINTS" id="PR00793">
    <property type="entry name" value="PROAMNOPTASE"/>
</dbReference>
<name>A0A315XVR6_RUMFL</name>
<accession>A0A315XVR6</accession>
<dbReference type="Pfam" id="PF00561">
    <property type="entry name" value="Abhydrolase_1"/>
    <property type="match status" value="1"/>
</dbReference>
<dbReference type="Gene3D" id="3.40.50.1820">
    <property type="entry name" value="alpha/beta hydrolase"/>
    <property type="match status" value="1"/>
</dbReference>
<dbReference type="Proteomes" id="UP000245720">
    <property type="component" value="Unassembled WGS sequence"/>
</dbReference>
<dbReference type="PANTHER" id="PTHR43194">
    <property type="entry name" value="HYDROLASE ALPHA/BETA FOLD FAMILY"/>
    <property type="match status" value="1"/>
</dbReference>
<feature type="domain" description="AB hydrolase-1" evidence="4">
    <location>
        <begin position="70"/>
        <end position="177"/>
    </location>
</feature>
<evidence type="ECO:0000313" key="5">
    <source>
        <dbReference type="EMBL" id="PWJ11232.1"/>
    </source>
</evidence>
<evidence type="ECO:0000259" key="4">
    <source>
        <dbReference type="Pfam" id="PF00561"/>
    </source>
</evidence>
<keyword evidence="3" id="KW-0472">Membrane</keyword>
<keyword evidence="3" id="KW-1133">Transmembrane helix</keyword>